<evidence type="ECO:0000259" key="3">
    <source>
        <dbReference type="SMART" id="SM01119"/>
    </source>
</evidence>
<dbReference type="InterPro" id="IPR001608">
    <property type="entry name" value="Ala_racemase_N"/>
</dbReference>
<keyword evidence="2" id="KW-0456">Lyase</keyword>
<comment type="caution">
    <text evidence="4">The sequence shown here is derived from an EMBL/GenBank/DDBJ whole genome shotgun (WGS) entry which is preliminary data.</text>
</comment>
<dbReference type="InterPro" id="IPR051466">
    <property type="entry name" value="D-amino_acid_metab_enzyme"/>
</dbReference>
<protein>
    <submittedName>
        <fullName evidence="4">D-serine deaminase-like pyridoxal phosphate-dependent protein</fullName>
    </submittedName>
</protein>
<dbReference type="RefSeq" id="WP_179778477.1">
    <property type="nucleotide sequence ID" value="NZ_JACCHK010000001.1"/>
</dbReference>
<dbReference type="Proteomes" id="UP000523545">
    <property type="component" value="Unassembled WGS sequence"/>
</dbReference>
<dbReference type="Gene3D" id="2.40.37.20">
    <property type="entry name" value="D-serine dehydratase-like domain"/>
    <property type="match status" value="1"/>
</dbReference>
<evidence type="ECO:0000313" key="4">
    <source>
        <dbReference type="EMBL" id="NYH40350.1"/>
    </source>
</evidence>
<dbReference type="SMART" id="SM01119">
    <property type="entry name" value="D-ser_dehydrat"/>
    <property type="match status" value="1"/>
</dbReference>
<sequence length="425" mass="46264">MIDTEAVEAIRQELITWRYKGLPVALDGCTVAHAAERGLNLFEDGFLGPMLVLDDDALTHNLTTMAKWCADRGMQLAPHAKTTMAPQLWARQIEAGAYGLTAANTAQLRVYRAFGVSRVIFANELVDSAGLRWVDEERSADPRFEFVCFVDSVEVVAQMEASLRQVGAAPVDVLVEVGRTAGRAGARSVAEATAVARAAAASPLLRLVGVGGYEGVLVNDPSPHSISVVNEFLHRMRELTIALHREGLFETDEILLTAGGSCFFDQVAEVFGGPWPGMSVTTVLRSGCYVTHDDGFYRWMSPFSRGEAANGSLRPALKLWARVTSMPEPGLALLTAGKRDLSFDAWPPEPQLVRGVDGEIRELTDCAIRAVNDQHAFLTLPAGHGLAVGDWVMLGLSYPCTAFDKWQLIPVVRGETVVDFVRTYF</sequence>
<accession>A0A7Y9WXW4</accession>
<dbReference type="EMBL" id="JACCHK010000001">
    <property type="protein sequence ID" value="NYH40350.1"/>
    <property type="molecule type" value="Genomic_DNA"/>
</dbReference>
<comment type="similarity">
    <text evidence="1">Belongs to the DSD1 family.</text>
</comment>
<reference evidence="4 5" key="1">
    <citation type="submission" date="2020-07" db="EMBL/GenBank/DDBJ databases">
        <title>Sequencing the genomes of 1000 actinobacteria strains.</title>
        <authorList>
            <person name="Klenk H.-P."/>
        </authorList>
    </citation>
    <scope>NUCLEOTIDE SEQUENCE [LARGE SCALE GENOMIC DNA]</scope>
    <source>
        <strain evidence="4 5">DSM 45876</strain>
    </source>
</reference>
<dbReference type="SUPFAM" id="SSF51419">
    <property type="entry name" value="PLP-binding barrel"/>
    <property type="match status" value="1"/>
</dbReference>
<name>A0A7Y9WXW4_9ACTN</name>
<feature type="domain" description="D-serine dehydratase-like" evidence="3">
    <location>
        <begin position="316"/>
        <end position="413"/>
    </location>
</feature>
<dbReference type="InterPro" id="IPR029066">
    <property type="entry name" value="PLP-binding_barrel"/>
</dbReference>
<dbReference type="Pfam" id="PF01168">
    <property type="entry name" value="Ala_racemase_N"/>
    <property type="match status" value="1"/>
</dbReference>
<dbReference type="GO" id="GO:0016829">
    <property type="term" value="F:lyase activity"/>
    <property type="evidence" value="ECO:0007669"/>
    <property type="project" value="UniProtKB-KW"/>
</dbReference>
<evidence type="ECO:0000256" key="2">
    <source>
        <dbReference type="ARBA" id="ARBA00023239"/>
    </source>
</evidence>
<evidence type="ECO:0000256" key="1">
    <source>
        <dbReference type="ARBA" id="ARBA00005323"/>
    </source>
</evidence>
<gene>
    <name evidence="4" type="ORF">HNR22_000077</name>
</gene>
<dbReference type="PANTHER" id="PTHR28004">
    <property type="entry name" value="ZGC:162816-RELATED"/>
    <property type="match status" value="1"/>
</dbReference>
<evidence type="ECO:0000313" key="5">
    <source>
        <dbReference type="Proteomes" id="UP000523545"/>
    </source>
</evidence>
<dbReference type="Pfam" id="PF14031">
    <property type="entry name" value="D-ser_dehydrat"/>
    <property type="match status" value="1"/>
</dbReference>
<organism evidence="4 5">
    <name type="scientific">Micromonospora jinlongensis</name>
    <dbReference type="NCBI Taxonomy" id="1287877"/>
    <lineage>
        <taxon>Bacteria</taxon>
        <taxon>Bacillati</taxon>
        <taxon>Actinomycetota</taxon>
        <taxon>Actinomycetes</taxon>
        <taxon>Micromonosporales</taxon>
        <taxon>Micromonosporaceae</taxon>
        <taxon>Micromonospora</taxon>
    </lineage>
</organism>
<dbReference type="PANTHER" id="PTHR28004:SF8">
    <property type="entry name" value="D-SERINE DEAMINASE"/>
    <property type="match status" value="1"/>
</dbReference>
<keyword evidence="5" id="KW-1185">Reference proteome</keyword>
<proteinExistence type="inferred from homology"/>
<dbReference type="Gene3D" id="3.20.20.10">
    <property type="entry name" value="Alanine racemase"/>
    <property type="match status" value="1"/>
</dbReference>
<dbReference type="InterPro" id="IPR042208">
    <property type="entry name" value="D-ser_dehydrat-like_sf"/>
</dbReference>
<dbReference type="AlphaFoldDB" id="A0A7Y9WXW4"/>
<dbReference type="InterPro" id="IPR026956">
    <property type="entry name" value="D-ser_dehydrat-like_dom"/>
</dbReference>